<evidence type="ECO:0000256" key="3">
    <source>
        <dbReference type="SAM" id="MobiDB-lite"/>
    </source>
</evidence>
<feature type="compositionally biased region" description="Basic and acidic residues" evidence="3">
    <location>
        <begin position="557"/>
        <end position="570"/>
    </location>
</feature>
<dbReference type="Proteomes" id="UP001305414">
    <property type="component" value="Unassembled WGS sequence"/>
</dbReference>
<keyword evidence="2" id="KW-0378">Hydrolase</keyword>
<evidence type="ECO:0000256" key="2">
    <source>
        <dbReference type="ARBA" id="ARBA00022801"/>
    </source>
</evidence>
<comment type="similarity">
    <text evidence="1">Belongs to the peptidase S33 family.</text>
</comment>
<dbReference type="Gene3D" id="3.40.50.1820">
    <property type="entry name" value="alpha/beta hydrolase"/>
    <property type="match status" value="1"/>
</dbReference>
<keyword evidence="6" id="KW-1185">Reference proteome</keyword>
<dbReference type="GO" id="GO:0097176">
    <property type="term" value="P:epoxide metabolic process"/>
    <property type="evidence" value="ECO:0007669"/>
    <property type="project" value="TreeGrafter"/>
</dbReference>
<feature type="domain" description="Epoxide hydrolase N-terminal" evidence="4">
    <location>
        <begin position="112"/>
        <end position="170"/>
    </location>
</feature>
<feature type="compositionally biased region" description="Low complexity" evidence="3">
    <location>
        <begin position="592"/>
        <end position="601"/>
    </location>
</feature>
<dbReference type="Pfam" id="PF06441">
    <property type="entry name" value="EHN"/>
    <property type="match status" value="1"/>
</dbReference>
<dbReference type="EMBL" id="JAWHQM010000017">
    <property type="protein sequence ID" value="KAK5630829.1"/>
    <property type="molecule type" value="Genomic_DNA"/>
</dbReference>
<feature type="region of interest" description="Disordered" evidence="3">
    <location>
        <begin position="498"/>
        <end position="544"/>
    </location>
</feature>
<dbReference type="SUPFAM" id="SSF53474">
    <property type="entry name" value="alpha/beta-Hydrolases"/>
    <property type="match status" value="1"/>
</dbReference>
<comment type="caution">
    <text evidence="5">The sequence shown here is derived from an EMBL/GenBank/DDBJ whole genome shotgun (WGS) entry which is preliminary data.</text>
</comment>
<feature type="compositionally biased region" description="Polar residues" evidence="3">
    <location>
        <begin position="521"/>
        <end position="530"/>
    </location>
</feature>
<proteinExistence type="inferred from homology"/>
<feature type="region of interest" description="Disordered" evidence="3">
    <location>
        <begin position="557"/>
        <end position="601"/>
    </location>
</feature>
<feature type="compositionally biased region" description="Pro residues" evidence="3">
    <location>
        <begin position="578"/>
        <end position="591"/>
    </location>
</feature>
<dbReference type="GO" id="GO:0004301">
    <property type="term" value="F:epoxide hydrolase activity"/>
    <property type="evidence" value="ECO:0007669"/>
    <property type="project" value="TreeGrafter"/>
</dbReference>
<protein>
    <recommendedName>
        <fullName evidence="4">Epoxide hydrolase N-terminal domain-containing protein</fullName>
    </recommendedName>
</protein>
<evidence type="ECO:0000313" key="5">
    <source>
        <dbReference type="EMBL" id="KAK5630829.1"/>
    </source>
</evidence>
<reference evidence="5 6" key="1">
    <citation type="submission" date="2023-10" db="EMBL/GenBank/DDBJ databases">
        <title>Draft genome sequence of Xylaria bambusicola isolate GMP-LS, the root and basal stem rot pathogen of sugarcane in Indonesia.</title>
        <authorList>
            <person name="Selvaraj P."/>
            <person name="Muralishankar V."/>
            <person name="Muruganantham S."/>
            <person name="Sp S."/>
            <person name="Haryani S."/>
            <person name="Lau K.J.X."/>
            <person name="Naqvi N.I."/>
        </authorList>
    </citation>
    <scope>NUCLEOTIDE SEQUENCE [LARGE SCALE GENOMIC DNA]</scope>
    <source>
        <strain evidence="5">GMP-LS</strain>
    </source>
</reference>
<dbReference type="PANTHER" id="PTHR21661:SF71">
    <property type="entry name" value="EPOXIDE HYDROLASE N-TERMINAL DOMAIN-CONTAINING PROTEIN"/>
    <property type="match status" value="1"/>
</dbReference>
<evidence type="ECO:0000256" key="1">
    <source>
        <dbReference type="ARBA" id="ARBA00010088"/>
    </source>
</evidence>
<gene>
    <name evidence="5" type="ORF">RRF57_006544</name>
</gene>
<evidence type="ECO:0000259" key="4">
    <source>
        <dbReference type="Pfam" id="PF06441"/>
    </source>
</evidence>
<name>A0AAN7UZH2_9PEZI</name>
<dbReference type="InterPro" id="IPR010497">
    <property type="entry name" value="Epoxide_hydro_N"/>
</dbReference>
<dbReference type="PANTHER" id="PTHR21661">
    <property type="entry name" value="EPOXIDE HYDROLASE 1-RELATED"/>
    <property type="match status" value="1"/>
</dbReference>
<organism evidence="5 6">
    <name type="scientific">Xylaria bambusicola</name>
    <dbReference type="NCBI Taxonomy" id="326684"/>
    <lineage>
        <taxon>Eukaryota</taxon>
        <taxon>Fungi</taxon>
        <taxon>Dikarya</taxon>
        <taxon>Ascomycota</taxon>
        <taxon>Pezizomycotina</taxon>
        <taxon>Sordariomycetes</taxon>
        <taxon>Xylariomycetidae</taxon>
        <taxon>Xylariales</taxon>
        <taxon>Xylariaceae</taxon>
        <taxon>Xylaria</taxon>
    </lineage>
</organism>
<accession>A0AAN7UZH2</accession>
<evidence type="ECO:0000313" key="6">
    <source>
        <dbReference type="Proteomes" id="UP001305414"/>
    </source>
</evidence>
<sequence length="601" mass="65746">MAAEIEDPAAARDNSSAPEEVKPYKIHVSSKYLNLTKQKLEIARLPHELDEPKSTDWWQPKSQLSLSLSLSLLDIITSNHGTSTHQHLSMKRNIPFHPSVPKLIYTDFTRLDEYQWRDEEKALNGLPQFRTGFTIPQSQSPIRIQFIHARSSHTNVIPLLIIPPFPLSSLSLGHLIRIFTDPAEANHQPFHVVIPSLPGLGFSDALPANSAVISSTADLLDSLMKRLGYPFYLATTTGAGISSPAYIDYRLADWLSTHYPDSCLGTHFISPPLTKPRLQVAPLAWTKWFIAKFFEASTLGYQSSDFSALRQGGGDMAKKSTNKAAKSPTNKYSFAEPNTLAYALCDSPTGLLVFVMKGLRLLAPHKEFTPAEIISFTQLAWLPGPEAAMRFWAHCARHPETTAHKKSSKKPNVALTVFLGDEQKVRPQGNGEANADAGVYAFDAMKTLYSCPAWAETQYNVLHTNRASGDPGFLVWERPEIIAASIRGLSAAVLKVDKRLQPSSSPETATRPPEVEPTAEIPTSTVTTPGEQPPSPGFEIPPKFGLLVPPKVVERLPPVREISDDTKVASHETLPTKAPSPVPATPSPGPPTATTTTTEGG</sequence>
<dbReference type="AlphaFoldDB" id="A0AAN7UZH2"/>
<dbReference type="InterPro" id="IPR029058">
    <property type="entry name" value="AB_hydrolase_fold"/>
</dbReference>